<dbReference type="PANTHER" id="PTHR33540">
    <property type="entry name" value="TRNA THREONYLCARBAMOYLADENOSINE BIOSYNTHESIS PROTEIN TSAE"/>
    <property type="match status" value="1"/>
</dbReference>
<evidence type="ECO:0000256" key="9">
    <source>
        <dbReference type="ARBA" id="ARBA00022842"/>
    </source>
</evidence>
<dbReference type="GO" id="GO:0046872">
    <property type="term" value="F:metal ion binding"/>
    <property type="evidence" value="ECO:0007669"/>
    <property type="project" value="UniProtKB-KW"/>
</dbReference>
<dbReference type="InterPro" id="IPR027417">
    <property type="entry name" value="P-loop_NTPase"/>
</dbReference>
<dbReference type="SUPFAM" id="SSF52540">
    <property type="entry name" value="P-loop containing nucleoside triphosphate hydrolases"/>
    <property type="match status" value="1"/>
</dbReference>
<evidence type="ECO:0000256" key="4">
    <source>
        <dbReference type="ARBA" id="ARBA00022490"/>
    </source>
</evidence>
<dbReference type="AlphaFoldDB" id="A0AAX4HKE4"/>
<evidence type="ECO:0000256" key="1">
    <source>
        <dbReference type="ARBA" id="ARBA00004496"/>
    </source>
</evidence>
<reference evidence="11 12" key="1">
    <citation type="submission" date="2023-11" db="EMBL/GenBank/DDBJ databases">
        <title>Peredibacter starrii A3.12.</title>
        <authorList>
            <person name="Mitchell R.J."/>
        </authorList>
    </citation>
    <scope>NUCLEOTIDE SEQUENCE [LARGE SCALE GENOMIC DNA]</scope>
    <source>
        <strain evidence="11 12">A3.12</strain>
    </source>
</reference>
<keyword evidence="9" id="KW-0460">Magnesium</keyword>
<evidence type="ECO:0000313" key="12">
    <source>
        <dbReference type="Proteomes" id="UP001324634"/>
    </source>
</evidence>
<evidence type="ECO:0000256" key="10">
    <source>
        <dbReference type="ARBA" id="ARBA00032441"/>
    </source>
</evidence>
<dbReference type="NCBIfam" id="TIGR00150">
    <property type="entry name" value="T6A_YjeE"/>
    <property type="match status" value="1"/>
</dbReference>
<keyword evidence="12" id="KW-1185">Reference proteome</keyword>
<gene>
    <name evidence="11" type="primary">tsaE</name>
    <name evidence="11" type="ORF">SOO65_13475</name>
</gene>
<evidence type="ECO:0000313" key="11">
    <source>
        <dbReference type="EMBL" id="WPU63700.1"/>
    </source>
</evidence>
<dbReference type="Gene3D" id="3.40.50.300">
    <property type="entry name" value="P-loop containing nucleotide triphosphate hydrolases"/>
    <property type="match status" value="1"/>
</dbReference>
<dbReference type="PANTHER" id="PTHR33540:SF2">
    <property type="entry name" value="TRNA THREONYLCARBAMOYLADENOSINE BIOSYNTHESIS PROTEIN TSAE"/>
    <property type="match status" value="1"/>
</dbReference>
<comment type="subcellular location">
    <subcellularLocation>
        <location evidence="1">Cytoplasm</location>
    </subcellularLocation>
</comment>
<dbReference type="InterPro" id="IPR003442">
    <property type="entry name" value="T6A_TsaE"/>
</dbReference>
<evidence type="ECO:0000256" key="8">
    <source>
        <dbReference type="ARBA" id="ARBA00022840"/>
    </source>
</evidence>
<evidence type="ECO:0000256" key="5">
    <source>
        <dbReference type="ARBA" id="ARBA00022694"/>
    </source>
</evidence>
<comment type="similarity">
    <text evidence="2">Belongs to the TsaE family.</text>
</comment>
<name>A0AAX4HKE4_9BACT</name>
<keyword evidence="8" id="KW-0067">ATP-binding</keyword>
<keyword evidence="6" id="KW-0479">Metal-binding</keyword>
<dbReference type="GO" id="GO:0002949">
    <property type="term" value="P:tRNA threonylcarbamoyladenosine modification"/>
    <property type="evidence" value="ECO:0007669"/>
    <property type="project" value="InterPro"/>
</dbReference>
<dbReference type="Proteomes" id="UP001324634">
    <property type="component" value="Chromosome"/>
</dbReference>
<dbReference type="EMBL" id="CP139487">
    <property type="protein sequence ID" value="WPU63700.1"/>
    <property type="molecule type" value="Genomic_DNA"/>
</dbReference>
<dbReference type="GO" id="GO:0005737">
    <property type="term" value="C:cytoplasm"/>
    <property type="evidence" value="ECO:0007669"/>
    <property type="project" value="UniProtKB-SubCell"/>
</dbReference>
<dbReference type="GO" id="GO:0005524">
    <property type="term" value="F:ATP binding"/>
    <property type="evidence" value="ECO:0007669"/>
    <property type="project" value="UniProtKB-KW"/>
</dbReference>
<dbReference type="Pfam" id="PF02367">
    <property type="entry name" value="TsaE"/>
    <property type="match status" value="1"/>
</dbReference>
<evidence type="ECO:0000256" key="6">
    <source>
        <dbReference type="ARBA" id="ARBA00022723"/>
    </source>
</evidence>
<accession>A0AAX4HKE4</accession>
<evidence type="ECO:0000256" key="3">
    <source>
        <dbReference type="ARBA" id="ARBA00019010"/>
    </source>
</evidence>
<sequence>MNKKLIREWKKVYKSDLSYIVYELKDLAKTPAMIILEGDLGAGKTTFTQSFIGETEVMSPTYSILSECKTFLHADLYRIEKNEEILQLEIPVYLEDKQYFFVEWGMKFARRLVRELPESFTPYLLEITIQPGPSESPEGPSRNFFLYSLHDD</sequence>
<evidence type="ECO:0000256" key="2">
    <source>
        <dbReference type="ARBA" id="ARBA00007599"/>
    </source>
</evidence>
<protein>
    <recommendedName>
        <fullName evidence="3">tRNA threonylcarbamoyladenosine biosynthesis protein TsaE</fullName>
    </recommendedName>
    <alternativeName>
        <fullName evidence="10">t(6)A37 threonylcarbamoyladenosine biosynthesis protein TsaE</fullName>
    </alternativeName>
</protein>
<keyword evidence="4" id="KW-0963">Cytoplasm</keyword>
<proteinExistence type="inferred from homology"/>
<dbReference type="RefSeq" id="WP_321390884.1">
    <property type="nucleotide sequence ID" value="NZ_CP139487.1"/>
</dbReference>
<evidence type="ECO:0000256" key="7">
    <source>
        <dbReference type="ARBA" id="ARBA00022741"/>
    </source>
</evidence>
<keyword evidence="5" id="KW-0819">tRNA processing</keyword>
<organism evidence="11 12">
    <name type="scientific">Peredibacter starrii</name>
    <dbReference type="NCBI Taxonomy" id="28202"/>
    <lineage>
        <taxon>Bacteria</taxon>
        <taxon>Pseudomonadati</taxon>
        <taxon>Bdellovibrionota</taxon>
        <taxon>Bacteriovoracia</taxon>
        <taxon>Bacteriovoracales</taxon>
        <taxon>Bacteriovoracaceae</taxon>
        <taxon>Peredibacter</taxon>
    </lineage>
</organism>
<keyword evidence="7" id="KW-0547">Nucleotide-binding</keyword>
<dbReference type="KEGG" id="psti:SOO65_13475"/>